<evidence type="ECO:0000256" key="7">
    <source>
        <dbReference type="ARBA" id="ARBA00023006"/>
    </source>
</evidence>
<evidence type="ECO:0000256" key="11">
    <source>
        <dbReference type="ARBA" id="ARBA00024615"/>
    </source>
</evidence>
<keyword evidence="6" id="KW-0256">Endoplasmic reticulum</keyword>
<name>A0A0E9NJM8_SAICN</name>
<dbReference type="GO" id="GO:0005789">
    <property type="term" value="C:endoplasmic reticulum membrane"/>
    <property type="evidence" value="ECO:0007669"/>
    <property type="project" value="UniProtKB-SubCell"/>
</dbReference>
<feature type="compositionally biased region" description="Basic and acidic residues" evidence="13">
    <location>
        <begin position="57"/>
        <end position="68"/>
    </location>
</feature>
<feature type="compositionally biased region" description="Low complexity" evidence="13">
    <location>
        <begin position="578"/>
        <end position="589"/>
    </location>
</feature>
<evidence type="ECO:0000256" key="4">
    <source>
        <dbReference type="ARBA" id="ARBA00018070"/>
    </source>
</evidence>
<evidence type="ECO:0000313" key="15">
    <source>
        <dbReference type="Proteomes" id="UP000033140"/>
    </source>
</evidence>
<feature type="region of interest" description="Disordered" evidence="13">
    <location>
        <begin position="546"/>
        <end position="598"/>
    </location>
</feature>
<dbReference type="Pfam" id="PF13329">
    <property type="entry name" value="ATG2_CAD"/>
    <property type="match status" value="2"/>
</dbReference>
<keyword evidence="9" id="KW-0472">Membrane</keyword>
<keyword evidence="15" id="KW-1185">Reference proteome</keyword>
<comment type="catalytic activity">
    <reaction evidence="11">
        <text>a 1,2-diacyl-sn-glycero-3-phosphoethanolamine(in) = a 1,2-diacyl-sn-glycero-3-phosphoethanolamine(out)</text>
        <dbReference type="Rhea" id="RHEA:38895"/>
        <dbReference type="ChEBI" id="CHEBI:64612"/>
    </reaction>
</comment>
<feature type="region of interest" description="Disordered" evidence="13">
    <location>
        <begin position="85"/>
        <end position="121"/>
    </location>
</feature>
<comment type="caution">
    <text evidence="14">The sequence shown here is derived from an EMBL/GenBank/DDBJ whole genome shotgun (WGS) entry which is preliminary data.</text>
</comment>
<dbReference type="GO" id="GO:0006869">
    <property type="term" value="P:lipid transport"/>
    <property type="evidence" value="ECO:0007669"/>
    <property type="project" value="UniProtKB-KW"/>
</dbReference>
<reference evidence="14 15" key="2">
    <citation type="journal article" date="2014" name="J. Gen. Appl. Microbiol.">
        <title>The early diverging ascomycetous budding yeast Saitoella complicata has three histone deacetylases belonging to the Clr6, Hos2, and Rpd3 lineages.</title>
        <authorList>
            <person name="Nishida H."/>
            <person name="Matsumoto T."/>
            <person name="Kondo S."/>
            <person name="Hamamoto M."/>
            <person name="Yoshikawa H."/>
        </authorList>
    </citation>
    <scope>NUCLEOTIDE SEQUENCE [LARGE SCALE GENOMIC DNA]</scope>
    <source>
        <strain evidence="14 15">NRRL Y-17804</strain>
    </source>
</reference>
<comment type="catalytic activity">
    <reaction evidence="10">
        <text>a 1,2-diacyl-sn-glycero-3-phospho-L-serine(in) = a 1,2-diacyl-sn-glycero-3-phospho-L-serine(out)</text>
        <dbReference type="Rhea" id="RHEA:38663"/>
        <dbReference type="ChEBI" id="CHEBI:57262"/>
    </reaction>
</comment>
<feature type="region of interest" description="Disordered" evidence="13">
    <location>
        <begin position="1464"/>
        <end position="1493"/>
    </location>
</feature>
<comment type="subcellular location">
    <subcellularLocation>
        <location evidence="1">Endoplasmic reticulum membrane</location>
        <topology evidence="1">Peripheral membrane protein</topology>
    </subcellularLocation>
    <subcellularLocation>
        <location evidence="2">Preautophagosomal structure membrane</location>
        <topology evidence="2">Peripheral membrane protein</topology>
    </subcellularLocation>
</comment>
<evidence type="ECO:0000256" key="6">
    <source>
        <dbReference type="ARBA" id="ARBA00022824"/>
    </source>
</evidence>
<sequence>MSALPASKQNTASATASMAPQSSTALTMAAGRSITPEDAHDTGFVEPLNPNRNTLHPHPEAETAPHEELDPEVLKGYDEAEDRDVLHSSATQCGPPVIRKRTKERPNTTPSNWPSTGRKGDFHSATIYQRLSSPRGDTGVIAVRVSWIQTDIGTDDIETERTTKYSKRHTRVEVYRGGSLGGEHCIGIQHDYHTTMSTPPPPTGGGWRSYLPTLPSLSNASIQSQLLTYTLKRALGTFLLSSNDEEEVRRLEVEMSGGGRVELRNVKLDVDAILGRIPMPLPVKLLEARADLVSLTPALTGTRIELSGLRVRGAPLPPASTPTASPNVSVSFSTSSLAESLIPADTELEESLELPPSIDVESEGGLNGLLKKAIETVLGGLEVKIVDTELRIELPTEGREWKEEVVLHLNEVLYAAPTSTFEVRGISAYAFHDAIPSESSLTGAETAEVIERIIQSRSQSVLSRPGLSSRQASFSSDVSDVSAYSDFSWEGGGGRDIPDDLFQSMVFSREEGQSLYLSAISERVRQSAMQPSRVGMGSTAYQSMMEPSATYESAVEFESEVREEDQGEKDQGERERSVTPTNSSTTTTTVGEGGGAERRSMQFLRIDGSTTISLPTSASIDISLPPTTLKIDTTDDLATIMEVISGIVSAFVPTPEREEGVVGVKVGCGRLVLEVGGAAESVAVVLRGVRGEVGESGMEFRVGSVGMGEMLEVGNGPDGAAVTGSYIPKAGWRLAIGGICTAFGLKETLAAVKTWTTKALEGWNRGKHEDELVKAREKLYEGFRPRRQIQAVKKRRDCRRREERGPGTRVVVGVPWVEVKVVDLDVKARVEGVEIEVNQWGVVSFRVNDGVVGDLATAMEPITLGRVEVKFSADGDVEVEDDLTTVSFDSTSEKGAEDEVDVSLEKARDRYAEHVQGWMCKVEVAGVDVKVDKRVVDWVRSLAGRASGVVGRQFSSDAVEQQAGDGGALHWGVREDVDVSIELGNGDDMSFVLRHPEGLVVVGGERGTLAFVEVANMSFEYGEEVILGRSGARRTGSAAALLAGRVVLSESRGVEAKLELRGAVVEYRVDMPWIAVLAEVFAEEAGPTMSTPRPASALALDVILLDCAVALNPLCAPSKAILCIAEAHVSGGTNSASPDICLDTEVRKASLLLIDDVANLASSPKRGLAPADCLAWGKSLGYVFVASITSVKAGLAVRDEGKRIEVDVTNHLLLLESCADSTQTLIELINCLKPEAVESTELRYRTNSNSGDAELIDMLASVDESAFGPRLVMDEKVAINLPDDDVILDDVPTNLTFVESYYARSHTSPEGSSMQPSEDSLLGESSKPLGKGRKGAYEAFDERVRMLDEEPIDMVEDHFRTSAHSDDSTESIEAGPLRLKVHDFNILWNLHDGYDWAKTRDAIERAVHNVEVKAFEAQKKQKDRAYEELDEPEEIGDFLFNSIYVGIPPNQDPRSLSRHIGHVGDEASETTSQASGSTTTYRPRRTSSSSTIRTLKHGRKQLKLFRSRRHRVQIDIRGIGADVLVMSPDSGEVLNRIHLTVRDFEVIDNVPTSTWKKFVTYLHDAGARETNSNMLEVEFMNVKPVATLTASEIVAKVRVAPLRLHVDQDTLDLLTRFFEFKNEAALNARAAPAEVAFIQRFEVFSVPVKLDYKPKNVDYASLRSGRTTEFMNFFVLEESEMILRHSVLYGIPGFSRLGQTLNDIWMPDIKSTQLIDVVAGVGPVRAIVNLGGGLKDLVMLPIAEHKKDGRIGRSVGKGVVAFAKTTTSEAIKLGAKLAVGTQVMLQHAEEMLSSPQSPPANDHDESDSDEGEAVPRVVSHYANPPTNVMQGVQRAYTSLAQNLGAARTTLLSLPGEIAERGSAQGAAEAVAKAIPVAVLKTLGGTSEAVGGLLMGLRNGMREEGWERSLQDKYKRGSAER</sequence>
<dbReference type="Proteomes" id="UP000033140">
    <property type="component" value="Unassembled WGS sequence"/>
</dbReference>
<dbReference type="PANTHER" id="PTHR13190">
    <property type="entry name" value="AUTOPHAGY-RELATED 2, ISOFORM A"/>
    <property type="match status" value="1"/>
</dbReference>
<dbReference type="STRING" id="698492.A0A0E9NJM8"/>
<dbReference type="GO" id="GO:0061908">
    <property type="term" value="C:phagophore"/>
    <property type="evidence" value="ECO:0007669"/>
    <property type="project" value="TreeGrafter"/>
</dbReference>
<dbReference type="GO" id="GO:0000422">
    <property type="term" value="P:autophagy of mitochondrion"/>
    <property type="evidence" value="ECO:0007669"/>
    <property type="project" value="TreeGrafter"/>
</dbReference>
<dbReference type="PANTHER" id="PTHR13190:SF1">
    <property type="entry name" value="AUTOPHAGY-RELATED 2, ISOFORM A"/>
    <property type="match status" value="1"/>
</dbReference>
<feature type="region of interest" description="Disordered" evidence="13">
    <location>
        <begin position="1"/>
        <end position="68"/>
    </location>
</feature>
<keyword evidence="8" id="KW-0445">Lipid transport</keyword>
<accession>A0A0E9NJM8</accession>
<dbReference type="GO" id="GO:0061723">
    <property type="term" value="P:glycophagy"/>
    <property type="evidence" value="ECO:0007669"/>
    <property type="project" value="TreeGrafter"/>
</dbReference>
<comment type="similarity">
    <text evidence="3">Belongs to the ATG2 family.</text>
</comment>
<evidence type="ECO:0000256" key="8">
    <source>
        <dbReference type="ARBA" id="ARBA00023055"/>
    </source>
</evidence>
<dbReference type="GO" id="GO:0043495">
    <property type="term" value="F:protein-membrane adaptor activity"/>
    <property type="evidence" value="ECO:0007669"/>
    <property type="project" value="TreeGrafter"/>
</dbReference>
<evidence type="ECO:0000256" key="13">
    <source>
        <dbReference type="SAM" id="MobiDB-lite"/>
    </source>
</evidence>
<reference evidence="14 15" key="3">
    <citation type="journal article" date="2015" name="Genome Announc.">
        <title>Draft Genome Sequence of the Archiascomycetous Yeast Saitoella complicata.</title>
        <authorList>
            <person name="Yamauchi K."/>
            <person name="Kondo S."/>
            <person name="Hamamoto M."/>
            <person name="Takahashi Y."/>
            <person name="Ogura Y."/>
            <person name="Hayashi T."/>
            <person name="Nishida H."/>
        </authorList>
    </citation>
    <scope>NUCLEOTIDE SEQUENCE [LARGE SCALE GENOMIC DNA]</scope>
    <source>
        <strain evidence="14 15">NRRL Y-17804</strain>
    </source>
</reference>
<evidence type="ECO:0000256" key="2">
    <source>
        <dbReference type="ARBA" id="ARBA00004623"/>
    </source>
</evidence>
<dbReference type="GO" id="GO:0034727">
    <property type="term" value="P:piecemeal microautophagy of the nucleus"/>
    <property type="evidence" value="ECO:0007669"/>
    <property type="project" value="TreeGrafter"/>
</dbReference>
<evidence type="ECO:0000256" key="9">
    <source>
        <dbReference type="ARBA" id="ARBA00023136"/>
    </source>
</evidence>
<dbReference type="InterPro" id="IPR026849">
    <property type="entry name" value="ATG2"/>
</dbReference>
<feature type="compositionally biased region" description="Low complexity" evidence="13">
    <location>
        <begin position="1475"/>
        <end position="1493"/>
    </location>
</feature>
<dbReference type="EMBL" id="BACD03000027">
    <property type="protein sequence ID" value="GAO49881.1"/>
    <property type="molecule type" value="Genomic_DNA"/>
</dbReference>
<dbReference type="GO" id="GO:0032266">
    <property type="term" value="F:phosphatidylinositol-3-phosphate binding"/>
    <property type="evidence" value="ECO:0007669"/>
    <property type="project" value="TreeGrafter"/>
</dbReference>
<evidence type="ECO:0000256" key="12">
    <source>
        <dbReference type="ARBA" id="ARBA00024631"/>
    </source>
</evidence>
<feature type="compositionally biased region" description="Acidic residues" evidence="13">
    <location>
        <begin position="555"/>
        <end position="567"/>
    </location>
</feature>
<keyword evidence="7" id="KW-0072">Autophagy</keyword>
<evidence type="ECO:0000256" key="1">
    <source>
        <dbReference type="ARBA" id="ARBA00004406"/>
    </source>
</evidence>
<evidence type="ECO:0000256" key="5">
    <source>
        <dbReference type="ARBA" id="ARBA00022448"/>
    </source>
</evidence>
<evidence type="ECO:0000256" key="3">
    <source>
        <dbReference type="ARBA" id="ARBA00009714"/>
    </source>
</evidence>
<organism evidence="14 15">
    <name type="scientific">Saitoella complicata (strain BCRC 22490 / CBS 7301 / JCM 7358 / NBRC 10748 / NRRL Y-17804)</name>
    <dbReference type="NCBI Taxonomy" id="698492"/>
    <lineage>
        <taxon>Eukaryota</taxon>
        <taxon>Fungi</taxon>
        <taxon>Dikarya</taxon>
        <taxon>Ascomycota</taxon>
        <taxon>Taphrinomycotina</taxon>
        <taxon>Taphrinomycotina incertae sedis</taxon>
        <taxon>Saitoella</taxon>
    </lineage>
</organism>
<comment type="catalytic activity">
    <reaction evidence="12">
        <text>a 1,2-diacyl-sn-glycero-3-phosphocholine(in) = a 1,2-diacyl-sn-glycero-3-phosphocholine(out)</text>
        <dbReference type="Rhea" id="RHEA:38571"/>
        <dbReference type="ChEBI" id="CHEBI:57643"/>
    </reaction>
</comment>
<gene>
    <name evidence="14" type="ORF">G7K_4018-t1</name>
</gene>
<dbReference type="GO" id="GO:0000045">
    <property type="term" value="P:autophagosome assembly"/>
    <property type="evidence" value="ECO:0007669"/>
    <property type="project" value="TreeGrafter"/>
</dbReference>
<proteinExistence type="inferred from homology"/>
<keyword evidence="5" id="KW-0813">Transport</keyword>
<feature type="region of interest" description="Disordered" evidence="13">
    <location>
        <begin position="1790"/>
        <end position="1812"/>
    </location>
</feature>
<dbReference type="GO" id="GO:0061709">
    <property type="term" value="P:reticulophagy"/>
    <property type="evidence" value="ECO:0007669"/>
    <property type="project" value="TreeGrafter"/>
</dbReference>
<evidence type="ECO:0000256" key="10">
    <source>
        <dbReference type="ARBA" id="ARBA00024479"/>
    </source>
</evidence>
<reference evidence="14 15" key="1">
    <citation type="journal article" date="2011" name="J. Gen. Appl. Microbiol.">
        <title>Draft genome sequencing of the enigmatic yeast Saitoella complicata.</title>
        <authorList>
            <person name="Nishida H."/>
            <person name="Hamamoto M."/>
            <person name="Sugiyama J."/>
        </authorList>
    </citation>
    <scope>NUCLEOTIDE SEQUENCE [LARGE SCALE GENOMIC DNA]</scope>
    <source>
        <strain evidence="14 15">NRRL Y-17804</strain>
    </source>
</reference>
<feature type="region of interest" description="Disordered" evidence="13">
    <location>
        <begin position="1306"/>
        <end position="1334"/>
    </location>
</feature>
<feature type="compositionally biased region" description="Polar residues" evidence="13">
    <location>
        <begin position="1306"/>
        <end position="1318"/>
    </location>
</feature>
<protein>
    <recommendedName>
        <fullName evidence="4">Autophagy-related protein 2</fullName>
    </recommendedName>
</protein>
<evidence type="ECO:0000313" key="14">
    <source>
        <dbReference type="EMBL" id="GAO49881.1"/>
    </source>
</evidence>
<dbReference type="GO" id="GO:0034045">
    <property type="term" value="C:phagophore assembly site membrane"/>
    <property type="evidence" value="ECO:0007669"/>
    <property type="project" value="UniProtKB-SubCell"/>
</dbReference>
<feature type="compositionally biased region" description="Polar residues" evidence="13">
    <location>
        <begin position="7"/>
        <end position="26"/>
    </location>
</feature>
<feature type="compositionally biased region" description="Basic and acidic residues" evidence="13">
    <location>
        <begin position="568"/>
        <end position="577"/>
    </location>
</feature>